<protein>
    <recommendedName>
        <fullName evidence="3">F-box domain-containing protein</fullName>
    </recommendedName>
</protein>
<keyword evidence="2" id="KW-1185">Reference proteome</keyword>
<name>A0A9P6E0H8_9AGAM</name>
<evidence type="ECO:0008006" key="3">
    <source>
        <dbReference type="Google" id="ProtNLM"/>
    </source>
</evidence>
<gene>
    <name evidence="1" type="ORF">BS47DRAFT_1481362</name>
</gene>
<accession>A0A9P6E0H8</accession>
<reference evidence="1" key="1">
    <citation type="journal article" date="2020" name="Nat. Commun.">
        <title>Large-scale genome sequencing of mycorrhizal fungi provides insights into the early evolution of symbiotic traits.</title>
        <authorList>
            <person name="Miyauchi S."/>
            <person name="Kiss E."/>
            <person name="Kuo A."/>
            <person name="Drula E."/>
            <person name="Kohler A."/>
            <person name="Sanchez-Garcia M."/>
            <person name="Morin E."/>
            <person name="Andreopoulos B."/>
            <person name="Barry K.W."/>
            <person name="Bonito G."/>
            <person name="Buee M."/>
            <person name="Carver A."/>
            <person name="Chen C."/>
            <person name="Cichocki N."/>
            <person name="Clum A."/>
            <person name="Culley D."/>
            <person name="Crous P.W."/>
            <person name="Fauchery L."/>
            <person name="Girlanda M."/>
            <person name="Hayes R.D."/>
            <person name="Keri Z."/>
            <person name="LaButti K."/>
            <person name="Lipzen A."/>
            <person name="Lombard V."/>
            <person name="Magnuson J."/>
            <person name="Maillard F."/>
            <person name="Murat C."/>
            <person name="Nolan M."/>
            <person name="Ohm R.A."/>
            <person name="Pangilinan J."/>
            <person name="Pereira M.F."/>
            <person name="Perotto S."/>
            <person name="Peter M."/>
            <person name="Pfister S."/>
            <person name="Riley R."/>
            <person name="Sitrit Y."/>
            <person name="Stielow J.B."/>
            <person name="Szollosi G."/>
            <person name="Zifcakova L."/>
            <person name="Stursova M."/>
            <person name="Spatafora J.W."/>
            <person name="Tedersoo L."/>
            <person name="Vaario L.M."/>
            <person name="Yamada A."/>
            <person name="Yan M."/>
            <person name="Wang P."/>
            <person name="Xu J."/>
            <person name="Bruns T."/>
            <person name="Baldrian P."/>
            <person name="Vilgalys R."/>
            <person name="Dunand C."/>
            <person name="Henrissat B."/>
            <person name="Grigoriev I.V."/>
            <person name="Hibbett D."/>
            <person name="Nagy L.G."/>
            <person name="Martin F.M."/>
        </authorList>
    </citation>
    <scope>NUCLEOTIDE SEQUENCE</scope>
    <source>
        <strain evidence="1">UP504</strain>
    </source>
</reference>
<evidence type="ECO:0000313" key="1">
    <source>
        <dbReference type="EMBL" id="KAF9520612.1"/>
    </source>
</evidence>
<proteinExistence type="predicted"/>
<dbReference type="Proteomes" id="UP000886523">
    <property type="component" value="Unassembled WGS sequence"/>
</dbReference>
<dbReference type="AlphaFoldDB" id="A0A9P6E0H8"/>
<dbReference type="EMBL" id="MU128911">
    <property type="protein sequence ID" value="KAF9520612.1"/>
    <property type="molecule type" value="Genomic_DNA"/>
</dbReference>
<comment type="caution">
    <text evidence="1">The sequence shown here is derived from an EMBL/GenBank/DDBJ whole genome shotgun (WGS) entry which is preliminary data.</text>
</comment>
<sequence length="517" mass="57410">MIGGPRDLIPPKVSSPLNRIACWSVGKSEPQALSLKVALWKTKLRRNDPSYRSIPADCRVVSALHTAVIALNGACMGQGVSAQSAYCTPGVPFDVVDLIAQLVDFQTLLAVNTVNKRMHKDTNERLWRAIRIFPGKKDTNAGLRCRTLVAACEAVARDKQRASGVRCMKLGLGGCLSATPDHQDITQTIAIICEALLHMPHLRTLHLVTAHHKREIASQLSATKFRFRLLEFASSITTGDGLHGFLISQPFLERYEIQDTPKFKRRNFWSHDQSLVPPVSSVTSFCTFPPSLLPSLRELRGVSPRNALSILPGHSIQSIDFADSHDAQDFTHLAEQLSEPVTSVITISVRIKTVTYQDPDKSSSLSALGGLVRVFPQLQSLRLHVMDPLFPVCGHRASPRFFSCLSSLTSLRSLEFTDERRSDGHKCGPRANWWSWDFIQKCSIHCPALESITLTDMAPSSCRTRTWVIDVPLPHPLLFPRSTPTPGRTVLRLLVIRIQSKSSLGDLYTTLRRVLPN</sequence>
<organism evidence="1 2">
    <name type="scientific">Hydnum rufescens UP504</name>
    <dbReference type="NCBI Taxonomy" id="1448309"/>
    <lineage>
        <taxon>Eukaryota</taxon>
        <taxon>Fungi</taxon>
        <taxon>Dikarya</taxon>
        <taxon>Basidiomycota</taxon>
        <taxon>Agaricomycotina</taxon>
        <taxon>Agaricomycetes</taxon>
        <taxon>Cantharellales</taxon>
        <taxon>Hydnaceae</taxon>
        <taxon>Hydnum</taxon>
    </lineage>
</organism>
<evidence type="ECO:0000313" key="2">
    <source>
        <dbReference type="Proteomes" id="UP000886523"/>
    </source>
</evidence>